<dbReference type="Pfam" id="PF01237">
    <property type="entry name" value="Oxysterol_BP"/>
    <property type="match status" value="1"/>
</dbReference>
<dbReference type="PROSITE" id="PS01013">
    <property type="entry name" value="OSBP"/>
    <property type="match status" value="1"/>
</dbReference>
<dbReference type="PANTHER" id="PTHR10972:SF209">
    <property type="entry name" value="OXYSTEROL-BINDING PROTEIN"/>
    <property type="match status" value="1"/>
</dbReference>
<evidence type="ECO:0000256" key="2">
    <source>
        <dbReference type="ARBA" id="ARBA00023055"/>
    </source>
</evidence>
<dbReference type="InterPro" id="IPR018494">
    <property type="entry name" value="Oxysterol-bd_CS"/>
</dbReference>
<dbReference type="GO" id="GO:0097038">
    <property type="term" value="C:perinuclear endoplasmic reticulum"/>
    <property type="evidence" value="ECO:0007669"/>
    <property type="project" value="TreeGrafter"/>
</dbReference>
<dbReference type="GO" id="GO:0005829">
    <property type="term" value="C:cytosol"/>
    <property type="evidence" value="ECO:0007669"/>
    <property type="project" value="TreeGrafter"/>
</dbReference>
<evidence type="ECO:0000256" key="6">
    <source>
        <dbReference type="RuleBase" id="RU003845"/>
    </source>
</evidence>
<feature type="region of interest" description="Disordered" evidence="7">
    <location>
        <begin position="905"/>
        <end position="925"/>
    </location>
</feature>
<dbReference type="FunFam" id="3.30.70.3490:FF:000015">
    <property type="entry name" value="Oxysterol-binding protein"/>
    <property type="match status" value="1"/>
</dbReference>
<dbReference type="Pfam" id="PF00023">
    <property type="entry name" value="Ank"/>
    <property type="match status" value="1"/>
</dbReference>
<evidence type="ECO:0000259" key="8">
    <source>
        <dbReference type="PROSITE" id="PS50003"/>
    </source>
</evidence>
<dbReference type="PROSITE" id="PS50088">
    <property type="entry name" value="ANK_REPEAT"/>
    <property type="match status" value="3"/>
</dbReference>
<comment type="caution">
    <text evidence="9">The sequence shown here is derived from an EMBL/GenBank/DDBJ whole genome shotgun (WGS) entry which is preliminary data.</text>
</comment>
<keyword evidence="2 6" id="KW-0445">Lipid transport</keyword>
<dbReference type="Pfam" id="PF12796">
    <property type="entry name" value="Ank_2"/>
    <property type="match status" value="1"/>
</dbReference>
<keyword evidence="4" id="KW-0040">ANK repeat</keyword>
<feature type="region of interest" description="Disordered" evidence="7">
    <location>
        <begin position="525"/>
        <end position="619"/>
    </location>
</feature>
<dbReference type="Gene3D" id="3.30.70.3490">
    <property type="match status" value="1"/>
</dbReference>
<dbReference type="InterPro" id="IPR037239">
    <property type="entry name" value="OSBP_sf"/>
</dbReference>
<dbReference type="Gene3D" id="2.30.29.30">
    <property type="entry name" value="Pleckstrin-homology domain (PH domain)/Phosphotyrosine-binding domain (PTB)"/>
    <property type="match status" value="1"/>
</dbReference>
<dbReference type="InterPro" id="IPR011993">
    <property type="entry name" value="PH-like_dom_sf"/>
</dbReference>
<keyword evidence="3" id="KW-0446">Lipid-binding</keyword>
<dbReference type="PROSITE" id="PS50297">
    <property type="entry name" value="ANK_REP_REGION"/>
    <property type="match status" value="3"/>
</dbReference>
<dbReference type="SUPFAM" id="SSF50729">
    <property type="entry name" value="PH domain-like"/>
    <property type="match status" value="1"/>
</dbReference>
<feature type="repeat" description="ANK" evidence="4">
    <location>
        <begin position="54"/>
        <end position="86"/>
    </location>
</feature>
<dbReference type="GO" id="GO:0032934">
    <property type="term" value="F:sterol binding"/>
    <property type="evidence" value="ECO:0007669"/>
    <property type="project" value="TreeGrafter"/>
</dbReference>
<dbReference type="FunFam" id="2.40.160.120:FF:000005">
    <property type="entry name" value="Oxysterol-binding protein"/>
    <property type="match status" value="1"/>
</dbReference>
<evidence type="ECO:0000256" key="1">
    <source>
        <dbReference type="ARBA" id="ARBA00022448"/>
    </source>
</evidence>
<evidence type="ECO:0000256" key="7">
    <source>
        <dbReference type="SAM" id="MobiDB-lite"/>
    </source>
</evidence>
<dbReference type="GO" id="GO:0006869">
    <property type="term" value="P:lipid transport"/>
    <property type="evidence" value="ECO:0007669"/>
    <property type="project" value="UniProtKB-KW"/>
</dbReference>
<dbReference type="InterPro" id="IPR002110">
    <property type="entry name" value="Ankyrin_rpt"/>
</dbReference>
<feature type="compositionally biased region" description="Polar residues" evidence="7">
    <location>
        <begin position="588"/>
        <end position="598"/>
    </location>
</feature>
<organism evidence="9 10">
    <name type="scientific">Danaus chrysippus</name>
    <name type="common">African queen</name>
    <dbReference type="NCBI Taxonomy" id="151541"/>
    <lineage>
        <taxon>Eukaryota</taxon>
        <taxon>Metazoa</taxon>
        <taxon>Ecdysozoa</taxon>
        <taxon>Arthropoda</taxon>
        <taxon>Hexapoda</taxon>
        <taxon>Insecta</taxon>
        <taxon>Pterygota</taxon>
        <taxon>Neoptera</taxon>
        <taxon>Endopterygota</taxon>
        <taxon>Lepidoptera</taxon>
        <taxon>Glossata</taxon>
        <taxon>Ditrysia</taxon>
        <taxon>Papilionoidea</taxon>
        <taxon>Nymphalidae</taxon>
        <taxon>Danainae</taxon>
        <taxon>Danaini</taxon>
        <taxon>Danaina</taxon>
        <taxon>Danaus</taxon>
        <taxon>Anosia</taxon>
    </lineage>
</organism>
<dbReference type="SUPFAM" id="SSF144000">
    <property type="entry name" value="Oxysterol-binding protein-like"/>
    <property type="match status" value="1"/>
</dbReference>
<dbReference type="GO" id="GO:0005886">
    <property type="term" value="C:plasma membrane"/>
    <property type="evidence" value="ECO:0007669"/>
    <property type="project" value="TreeGrafter"/>
</dbReference>
<dbReference type="PROSITE" id="PS50003">
    <property type="entry name" value="PH_DOMAIN"/>
    <property type="match status" value="1"/>
</dbReference>
<dbReference type="PANTHER" id="PTHR10972">
    <property type="entry name" value="OXYSTEROL-BINDING PROTEIN-RELATED"/>
    <property type="match status" value="1"/>
</dbReference>
<gene>
    <name evidence="9" type="ORF">DCHRY22_LOCUS14317</name>
</gene>
<dbReference type="Gene3D" id="2.40.160.120">
    <property type="match status" value="1"/>
</dbReference>
<keyword evidence="10" id="KW-1185">Reference proteome</keyword>
<dbReference type="SMART" id="SM00233">
    <property type="entry name" value="PH"/>
    <property type="match status" value="1"/>
</dbReference>
<dbReference type="Gene3D" id="1.25.40.20">
    <property type="entry name" value="Ankyrin repeat-containing domain"/>
    <property type="match status" value="2"/>
</dbReference>
<protein>
    <recommendedName>
        <fullName evidence="6">Oxysterol-binding protein</fullName>
    </recommendedName>
</protein>
<proteinExistence type="inferred from homology"/>
<dbReference type="Pfam" id="PF13637">
    <property type="entry name" value="Ank_4"/>
    <property type="match status" value="1"/>
</dbReference>
<reference evidence="9" key="1">
    <citation type="submission" date="2021-09" db="EMBL/GenBank/DDBJ databases">
        <authorList>
            <person name="Martin H S."/>
        </authorList>
    </citation>
    <scope>NUCLEOTIDE SEQUENCE</scope>
</reference>
<dbReference type="EMBL" id="CAKASE010000080">
    <property type="protein sequence ID" value="CAG9581863.1"/>
    <property type="molecule type" value="Genomic_DNA"/>
</dbReference>
<evidence type="ECO:0000256" key="3">
    <source>
        <dbReference type="ARBA" id="ARBA00023121"/>
    </source>
</evidence>
<dbReference type="AlphaFoldDB" id="A0A8J2VWC4"/>
<name>A0A8J2VWC4_9NEOP</name>
<sequence>MSTKENHTGQEAEESLLYSARHGELVVVKALLEARREGKLTLNIDCRGQNKTNLGWTPLHLATYFRHKDVVEVLLDAGANVDEVNDTGDTALHKAAFIGDQELVILLLNYRADVNIMNGEGRTAEDVCKTPDVQRLLEAAGLAERRDKERKLLNAAREGRIDDVQELLSSPSPPNINCVDAQGNTCLHCVAYRGHARVAVLLLQNGVDTTLRNNRGQLAIDLSKDNEMREVLSVRPVQRLQRTAQRHEGPLLKRSRFLGWRPIWAVLQRGVLLYYGSRAEAAREGRARDRKYLDGAKLTAPDTEPALLMVHFSDGENHRLAVPQGDKNDNVTACRQSWITALKEHIAYSGHYLWAGADNAREATEDLEDECKPLGSMQDALTAATNSLALLDTQLRECAAIVAALDKSVHVGNSLHHSAYMRFQHACGSGQAALAALRHCGALVAQQQDRDKRALAQQIERNRVLEESLAALARTHHALEMSVAEELTKSKRKKKISQSTNESKENFYDVYDDDSDDDTLITAGLSSPLGALSPWGSPDLTRRSPLDSPDGDGDRTPTNEGMLDGGSLSPPSSPHSSRSSGSLHTAVSPASSRGTLVSQGGHVYRNARPYRRNNTPRTSLPVAQFSRGDFSLWSVLKNCVGKELSKITMPVVFNEPLSFLQRMLEYLEYAHLLRLASEQTDPVARMEHIAAFAVSALASNWERLGKPFNPLLGETYELERPEFRAVCEQVSHHPPVSAFHADSPHFVFHGSVHPKLKFCGKSVEIQPKGHVTVELPRWGEAYTWTNVNCCVHNVIVGKLWIEQYGAMEVTCHGGAGLKANLSFKPAGFNNRDLHRVDGFIIDQNKKRLRFLYGKWTEFIKVCSASAHETWAKERGDEGTQQTPSHTPKKVLAKLNSFKVGALRSMSIQDNDEAENSDEVPKPDEAYNIDIPGSTILWEARPRPSNSAQYYQFTEFAMSLNELERDMKSQLCPTDSRLRPDIRLLEAGDIDGAAAEKTRLEEKQRSARKVLKKSSDGWQARWFSQGTNPYTKQEDWLYNGGYWDRNYQHLKDVDIF</sequence>
<feature type="domain" description="PH" evidence="8">
    <location>
        <begin position="244"/>
        <end position="347"/>
    </location>
</feature>
<feature type="repeat" description="ANK" evidence="4">
    <location>
        <begin position="87"/>
        <end position="119"/>
    </location>
</feature>
<dbReference type="InterPro" id="IPR036770">
    <property type="entry name" value="Ankyrin_rpt-contain_sf"/>
</dbReference>
<comment type="similarity">
    <text evidence="5">Belongs to the OSBP family.</text>
</comment>
<dbReference type="Proteomes" id="UP000789524">
    <property type="component" value="Unassembled WGS sequence"/>
</dbReference>
<evidence type="ECO:0000313" key="9">
    <source>
        <dbReference type="EMBL" id="CAG9581863.1"/>
    </source>
</evidence>
<feature type="compositionally biased region" description="Low complexity" evidence="7">
    <location>
        <begin position="565"/>
        <end position="584"/>
    </location>
</feature>
<dbReference type="SMART" id="SM00248">
    <property type="entry name" value="ANK"/>
    <property type="match status" value="4"/>
</dbReference>
<evidence type="ECO:0000256" key="5">
    <source>
        <dbReference type="RuleBase" id="RU003844"/>
    </source>
</evidence>
<evidence type="ECO:0000256" key="4">
    <source>
        <dbReference type="PROSITE-ProRule" id="PRU00023"/>
    </source>
</evidence>
<feature type="repeat" description="ANK" evidence="4">
    <location>
        <begin position="182"/>
        <end position="214"/>
    </location>
</feature>
<accession>A0A8J2VWC4</accession>
<dbReference type="InterPro" id="IPR000648">
    <property type="entry name" value="Oxysterol-bd"/>
</dbReference>
<dbReference type="InterPro" id="IPR001849">
    <property type="entry name" value="PH_domain"/>
</dbReference>
<keyword evidence="1 6" id="KW-0813">Transport</keyword>
<dbReference type="OrthoDB" id="416222at2759"/>
<evidence type="ECO:0000313" key="10">
    <source>
        <dbReference type="Proteomes" id="UP000789524"/>
    </source>
</evidence>
<dbReference type="SUPFAM" id="SSF48403">
    <property type="entry name" value="Ankyrin repeat"/>
    <property type="match status" value="1"/>
</dbReference>